<organism evidence="1 2">
    <name type="scientific">Populus alba x Populus x berolinensis</name>
    <dbReference type="NCBI Taxonomy" id="444605"/>
    <lineage>
        <taxon>Eukaryota</taxon>
        <taxon>Viridiplantae</taxon>
        <taxon>Streptophyta</taxon>
        <taxon>Embryophyta</taxon>
        <taxon>Tracheophyta</taxon>
        <taxon>Spermatophyta</taxon>
        <taxon>Magnoliopsida</taxon>
        <taxon>eudicotyledons</taxon>
        <taxon>Gunneridae</taxon>
        <taxon>Pentapetalae</taxon>
        <taxon>rosids</taxon>
        <taxon>fabids</taxon>
        <taxon>Malpighiales</taxon>
        <taxon>Salicaceae</taxon>
        <taxon>Saliceae</taxon>
        <taxon>Populus</taxon>
    </lineage>
</organism>
<dbReference type="EMBL" id="JAQIZT010000010">
    <property type="protein sequence ID" value="KAJ6983864.1"/>
    <property type="molecule type" value="Genomic_DNA"/>
</dbReference>
<accession>A0AAD6MEX4</accession>
<keyword evidence="2" id="KW-1185">Reference proteome</keyword>
<dbReference type="Proteomes" id="UP001164929">
    <property type="component" value="Chromosome 10"/>
</dbReference>
<evidence type="ECO:0000313" key="2">
    <source>
        <dbReference type="Proteomes" id="UP001164929"/>
    </source>
</evidence>
<sequence>MESEILLLGATVVSRLPPVRGTLSVINKQKYIPSRQNVGPDEITREVQGIGTLQKPMDLWASAFASYQDEVLVKPGRIASVCSKCHYWKPSSEDQEKVFDEKAKSNYRGHLIEALCTNSNLFQDWFLEGLLLKKKNFELGRLSLDIHASKGLISNLVLALHQKSEKRITDPQEIVAEVSALEKTKGHIT</sequence>
<comment type="caution">
    <text evidence="1">The sequence shown here is derived from an EMBL/GenBank/DDBJ whole genome shotgun (WGS) entry which is preliminary data.</text>
</comment>
<reference evidence="1" key="1">
    <citation type="journal article" date="2023" name="Mol. Ecol. Resour.">
        <title>Chromosome-level genome assembly of a triploid poplar Populus alba 'Berolinensis'.</title>
        <authorList>
            <person name="Chen S."/>
            <person name="Yu Y."/>
            <person name="Wang X."/>
            <person name="Wang S."/>
            <person name="Zhang T."/>
            <person name="Zhou Y."/>
            <person name="He R."/>
            <person name="Meng N."/>
            <person name="Wang Y."/>
            <person name="Liu W."/>
            <person name="Liu Z."/>
            <person name="Liu J."/>
            <person name="Guo Q."/>
            <person name="Huang H."/>
            <person name="Sederoff R.R."/>
            <person name="Wang G."/>
            <person name="Qu G."/>
            <person name="Chen S."/>
        </authorList>
    </citation>
    <scope>NUCLEOTIDE SEQUENCE</scope>
    <source>
        <strain evidence="1">SC-2020</strain>
    </source>
</reference>
<dbReference type="AlphaFoldDB" id="A0AAD6MEX4"/>
<proteinExistence type="predicted"/>
<protein>
    <submittedName>
        <fullName evidence="1">Uncharacterized protein</fullName>
    </submittedName>
</protein>
<name>A0AAD6MEX4_9ROSI</name>
<gene>
    <name evidence="1" type="ORF">NC653_026626</name>
</gene>
<evidence type="ECO:0000313" key="1">
    <source>
        <dbReference type="EMBL" id="KAJ6983864.1"/>
    </source>
</evidence>